<reference evidence="2" key="1">
    <citation type="journal article" date="2019" name="Int. J. Syst. Evol. Microbiol.">
        <title>The Global Catalogue of Microorganisms (GCM) 10K type strain sequencing project: providing services to taxonomists for standard genome sequencing and annotation.</title>
        <authorList>
            <consortium name="The Broad Institute Genomics Platform"/>
            <consortium name="The Broad Institute Genome Sequencing Center for Infectious Disease"/>
            <person name="Wu L."/>
            <person name="Ma J."/>
        </authorList>
    </citation>
    <scope>NUCLEOTIDE SEQUENCE [LARGE SCALE GENOMIC DNA]</scope>
    <source>
        <strain evidence="2">CGMCC 1.15407</strain>
    </source>
</reference>
<comment type="caution">
    <text evidence="1">The sequence shown here is derived from an EMBL/GenBank/DDBJ whole genome shotgun (WGS) entry which is preliminary data.</text>
</comment>
<evidence type="ECO:0000313" key="1">
    <source>
        <dbReference type="EMBL" id="GGF47816.1"/>
    </source>
</evidence>
<proteinExistence type="predicted"/>
<dbReference type="Proteomes" id="UP000647339">
    <property type="component" value="Unassembled WGS sequence"/>
</dbReference>
<dbReference type="EMBL" id="BMIU01000028">
    <property type="protein sequence ID" value="GGF47816.1"/>
    <property type="molecule type" value="Genomic_DNA"/>
</dbReference>
<name>A0ABQ1VAJ5_9BACT</name>
<organism evidence="1 2">
    <name type="scientific">Echinicola rosea</name>
    <dbReference type="NCBI Taxonomy" id="1807691"/>
    <lineage>
        <taxon>Bacteria</taxon>
        <taxon>Pseudomonadati</taxon>
        <taxon>Bacteroidota</taxon>
        <taxon>Cytophagia</taxon>
        <taxon>Cytophagales</taxon>
        <taxon>Cyclobacteriaceae</taxon>
        <taxon>Echinicola</taxon>
    </lineage>
</organism>
<sequence length="266" mass="31481">MDKYKHFKDNPKFDVDSLGFEVVDGDTIVRVSKTFIGPGFRAKVPYEYKDEAFLTKYEKVVFNRTDQAYDTTATIKYWRKPLRIYIDPELDSLNKANFIDFALSIDHRIDSLKVQFTQKPADANYFIYLQGISHEPYYAEPKLERSSNGFYIYWNGASQFTKCYVKINPAFIEKARQQVYLKKHFIRSLGYFFIHRDFDCSSYFSPCFDPIAKISESDIEIIQYHYSFGICKGTRLEDFEQSHKVAKELLLKNPNNPMRFVHYFDE</sequence>
<protein>
    <submittedName>
        <fullName evidence="1">Uncharacterized protein</fullName>
    </submittedName>
</protein>
<gene>
    <name evidence="1" type="ORF">GCM10011339_40480</name>
</gene>
<accession>A0ABQ1VAJ5</accession>
<evidence type="ECO:0000313" key="2">
    <source>
        <dbReference type="Proteomes" id="UP000647339"/>
    </source>
</evidence>
<keyword evidence="2" id="KW-1185">Reference proteome</keyword>